<keyword evidence="1 7" id="KW-0963">Cytoplasm</keyword>
<feature type="binding site" evidence="7">
    <location>
        <position position="223"/>
    </location>
    <ligand>
        <name>substrate</name>
    </ligand>
</feature>
<dbReference type="GO" id="GO:0008270">
    <property type="term" value="F:zinc ion binding"/>
    <property type="evidence" value="ECO:0007669"/>
    <property type="project" value="UniProtKB-UniRule"/>
</dbReference>
<feature type="binding site" evidence="7">
    <location>
        <position position="243"/>
    </location>
    <ligand>
        <name>Zn(2+)</name>
        <dbReference type="ChEBI" id="CHEBI:29105"/>
    </ligand>
</feature>
<dbReference type="GO" id="GO:0046570">
    <property type="term" value="F:methylthioribulose 1-phosphate dehydratase activity"/>
    <property type="evidence" value="ECO:0007669"/>
    <property type="project" value="UniProtKB-UniRule"/>
</dbReference>
<dbReference type="Gene3D" id="3.40.225.10">
    <property type="entry name" value="Class II aldolase/adducin N-terminal domain"/>
    <property type="match status" value="1"/>
</dbReference>
<dbReference type="InterPro" id="IPR017714">
    <property type="entry name" value="MethylthioRu-1-P_deHdtase_MtnB"/>
</dbReference>
<evidence type="ECO:0000313" key="10">
    <source>
        <dbReference type="Proteomes" id="UP000059188"/>
    </source>
</evidence>
<dbReference type="NCBIfam" id="TIGR03328">
    <property type="entry name" value="salvage_mtnB"/>
    <property type="match status" value="1"/>
</dbReference>
<comment type="catalytic activity">
    <reaction evidence="7">
        <text>5-(methylsulfanyl)-D-ribulose 1-phosphate = 5-methylsulfanyl-2,3-dioxopentyl phosphate + H2O</text>
        <dbReference type="Rhea" id="RHEA:15549"/>
        <dbReference type="ChEBI" id="CHEBI:15377"/>
        <dbReference type="ChEBI" id="CHEBI:58548"/>
        <dbReference type="ChEBI" id="CHEBI:58828"/>
        <dbReference type="EC" id="4.2.1.109"/>
    </reaction>
</comment>
<feature type="binding site" evidence="7">
    <location>
        <position position="241"/>
    </location>
    <ligand>
        <name>Zn(2+)</name>
        <dbReference type="ChEBI" id="CHEBI:29105"/>
    </ligand>
</feature>
<comment type="cofactor">
    <cofactor evidence="7">
        <name>Zn(2+)</name>
        <dbReference type="ChEBI" id="CHEBI:29105"/>
    </cofactor>
    <text evidence="7">Binds 1 zinc ion per subunit.</text>
</comment>
<name>A0A0B7G2B4_THACB</name>
<evidence type="ECO:0000259" key="8">
    <source>
        <dbReference type="SMART" id="SM01007"/>
    </source>
</evidence>
<dbReference type="FunFam" id="3.40.225.10:FF:000003">
    <property type="entry name" value="Methylthioribulose-1-phosphate dehydratase"/>
    <property type="match status" value="1"/>
</dbReference>
<dbReference type="AlphaFoldDB" id="A0A0B7G2B4"/>
<dbReference type="UniPathway" id="UPA00904">
    <property type="reaction ID" value="UER00875"/>
</dbReference>
<evidence type="ECO:0000256" key="7">
    <source>
        <dbReference type="HAMAP-Rule" id="MF_03116"/>
    </source>
</evidence>
<dbReference type="SUPFAM" id="SSF53639">
    <property type="entry name" value="AraD/HMP-PK domain-like"/>
    <property type="match status" value="1"/>
</dbReference>
<evidence type="ECO:0000313" key="9">
    <source>
        <dbReference type="EMBL" id="CEL62567.1"/>
    </source>
</evidence>
<dbReference type="Proteomes" id="UP000059188">
    <property type="component" value="Unassembled WGS sequence"/>
</dbReference>
<keyword evidence="10" id="KW-1185">Reference proteome</keyword>
<dbReference type="GO" id="GO:0005737">
    <property type="term" value="C:cytoplasm"/>
    <property type="evidence" value="ECO:0007669"/>
    <property type="project" value="UniProtKB-SubCell"/>
</dbReference>
<evidence type="ECO:0000256" key="4">
    <source>
        <dbReference type="ARBA" id="ARBA00022833"/>
    </source>
</evidence>
<feature type="active site" description="Proton donor/acceptor" evidence="7">
    <location>
        <position position="265"/>
    </location>
</feature>
<dbReference type="EC" id="4.2.1.109" evidence="7"/>
<dbReference type="InterPro" id="IPR027514">
    <property type="entry name" value="Salvage_MtnB_euk"/>
</dbReference>
<keyword evidence="3 7" id="KW-0479">Metal-binding</keyword>
<dbReference type="GO" id="GO:0019509">
    <property type="term" value="P:L-methionine salvage from methylthioadenosine"/>
    <property type="evidence" value="ECO:0007669"/>
    <property type="project" value="UniProtKB-UniRule"/>
</dbReference>
<sequence length="360" mass="40400">MSLLIKAQATAAKNKKAKEAQCLNGTKEMLDGVLQACAQDYANGISELEELYGAFQMELAASYDRERKYWLEVATEQEKFKSLLEELMRVCQEGEEIREREHIDALAMARSGMNTDFPKSLLYDYHNTLIMSQEEADALVKSTDPEHPANLIPELCASFYHLGWVTGTGGGISIRQGDKVYIAPSGVQKERIKPEHIFVLPYPRPSPEVFLRKPTQPLKESACTPLFWNAFDLRGAGSCVHTHSQHAVMATLLWPGETWEVSHLEMIKGVREAGTGKALSYLDTLVVPIIDNTPFEEDLKDSMALAMKKYPNAAGVLVRRHGVYVWGNDWEKAKTQTECLDYLFEVSVKMKLAGLPTKLE</sequence>
<dbReference type="HAMAP" id="MF_03116">
    <property type="entry name" value="Salvage_MtnB_euk"/>
    <property type="match status" value="1"/>
</dbReference>
<dbReference type="InterPro" id="IPR001303">
    <property type="entry name" value="Aldolase_II/adducin_N"/>
</dbReference>
<dbReference type="PANTHER" id="PTHR10640:SF7">
    <property type="entry name" value="METHYLTHIORIBULOSE-1-PHOSPHATE DEHYDRATASE"/>
    <property type="match status" value="1"/>
</dbReference>
<keyword evidence="6 7" id="KW-0456">Lyase</keyword>
<comment type="function">
    <text evidence="7">Catalyzes the dehydration of methylthioribulose-1-phosphate (MTRu-1-P) into 2,3-diketo-5-methylthiopentyl-1-phosphate (DK-MTP-1-P).</text>
</comment>
<dbReference type="EMBL" id="LN679106">
    <property type="protein sequence ID" value="CEL62567.1"/>
    <property type="molecule type" value="Genomic_DNA"/>
</dbReference>
<feature type="binding site" evidence="7">
    <location>
        <position position="321"/>
    </location>
    <ligand>
        <name>Zn(2+)</name>
        <dbReference type="ChEBI" id="CHEBI:29105"/>
    </ligand>
</feature>
<evidence type="ECO:0000256" key="1">
    <source>
        <dbReference type="ARBA" id="ARBA00022490"/>
    </source>
</evidence>
<reference evidence="9 10" key="1">
    <citation type="submission" date="2014-11" db="EMBL/GenBank/DDBJ databases">
        <authorList>
            <person name="Wibberg Daniel"/>
        </authorList>
    </citation>
    <scope>NUCLEOTIDE SEQUENCE [LARGE SCALE GENOMIC DNA]</scope>
    <source>
        <strain evidence="9">Rhizoctonia solani AG1-IB 7/3/14</strain>
    </source>
</reference>
<accession>A0A0B7G2B4</accession>
<proteinExistence type="inferred from homology"/>
<dbReference type="OrthoDB" id="191080at2759"/>
<dbReference type="SMART" id="SM01007">
    <property type="entry name" value="Aldolase_II"/>
    <property type="match status" value="1"/>
</dbReference>
<keyword evidence="4 7" id="KW-0862">Zinc</keyword>
<feature type="domain" description="Class II aldolase/adducin N-terminal" evidence="8">
    <location>
        <begin position="150"/>
        <end position="348"/>
    </location>
</feature>
<keyword evidence="5 7" id="KW-0486">Methionine biosynthesis</keyword>
<comment type="subcellular location">
    <subcellularLocation>
        <location evidence="7">Cytoplasm</location>
    </subcellularLocation>
</comment>
<evidence type="ECO:0000256" key="5">
    <source>
        <dbReference type="ARBA" id="ARBA00023167"/>
    </source>
</evidence>
<evidence type="ECO:0000256" key="3">
    <source>
        <dbReference type="ARBA" id="ARBA00022723"/>
    </source>
</evidence>
<comment type="similarity">
    <text evidence="7">Belongs to the aldolase class II family. MtnB subfamily.</text>
</comment>
<keyword evidence="2 7" id="KW-0028">Amino-acid biosynthesis</keyword>
<dbReference type="Pfam" id="PF00596">
    <property type="entry name" value="Aldolase_II"/>
    <property type="match status" value="1"/>
</dbReference>
<comment type="pathway">
    <text evidence="7">Amino-acid biosynthesis; L-methionine biosynthesis via salvage pathway; L-methionine from S-methyl-5-thio-alpha-D-ribose 1-phosphate: step 2/6.</text>
</comment>
<evidence type="ECO:0000256" key="6">
    <source>
        <dbReference type="ARBA" id="ARBA00023239"/>
    </source>
</evidence>
<dbReference type="PANTHER" id="PTHR10640">
    <property type="entry name" value="METHYLTHIORIBULOSE-1-PHOSPHATE DEHYDRATASE"/>
    <property type="match status" value="1"/>
</dbReference>
<protein>
    <recommendedName>
        <fullName evidence="7">Methylthioribulose-1-phosphate dehydratase</fullName>
        <shortName evidence="7">MTRu-1-P dehydratase</shortName>
        <ecNumber evidence="7">4.2.1.109</ecNumber>
    </recommendedName>
</protein>
<dbReference type="InterPro" id="IPR036409">
    <property type="entry name" value="Aldolase_II/adducin_N_sf"/>
</dbReference>
<evidence type="ECO:0000256" key="2">
    <source>
        <dbReference type="ARBA" id="ARBA00022605"/>
    </source>
</evidence>
<dbReference type="STRING" id="1108050.A0A0B7G2B4"/>
<organism evidence="9 10">
    <name type="scientific">Thanatephorus cucumeris (strain AG1-IB / isolate 7/3/14)</name>
    <name type="common">Lettuce bottom rot fungus</name>
    <name type="synonym">Rhizoctonia solani</name>
    <dbReference type="NCBI Taxonomy" id="1108050"/>
    <lineage>
        <taxon>Eukaryota</taxon>
        <taxon>Fungi</taxon>
        <taxon>Dikarya</taxon>
        <taxon>Basidiomycota</taxon>
        <taxon>Agaricomycotina</taxon>
        <taxon>Agaricomycetes</taxon>
        <taxon>Cantharellales</taxon>
        <taxon>Ceratobasidiaceae</taxon>
        <taxon>Rhizoctonia</taxon>
        <taxon>Rhizoctonia solani AG-1</taxon>
    </lineage>
</organism>
<gene>
    <name evidence="9" type="primary">Apip</name>
    <name evidence="7" type="synonym">MDE1</name>
    <name evidence="9" type="ORF">RSOLAG1IB_04923</name>
</gene>